<name>W7T8C1_9STRA</name>
<organism evidence="7 8">
    <name type="scientific">Nannochloropsis gaditana</name>
    <dbReference type="NCBI Taxonomy" id="72520"/>
    <lineage>
        <taxon>Eukaryota</taxon>
        <taxon>Sar</taxon>
        <taxon>Stramenopiles</taxon>
        <taxon>Ochrophyta</taxon>
        <taxon>Eustigmatophyceae</taxon>
        <taxon>Eustigmatales</taxon>
        <taxon>Monodopsidaceae</taxon>
        <taxon>Nannochloropsis</taxon>
    </lineage>
</organism>
<reference evidence="7 8" key="1">
    <citation type="journal article" date="2014" name="Mol. Plant">
        <title>Chromosome Scale Genome Assembly and Transcriptome Profiling of Nannochloropsis gaditana in Nitrogen Depletion.</title>
        <authorList>
            <person name="Corteggiani Carpinelli E."/>
            <person name="Telatin A."/>
            <person name="Vitulo N."/>
            <person name="Forcato C."/>
            <person name="D'Angelo M."/>
            <person name="Schiavon R."/>
            <person name="Vezzi A."/>
            <person name="Giacometti G.M."/>
            <person name="Morosinotto T."/>
            <person name="Valle G."/>
        </authorList>
    </citation>
    <scope>NUCLEOTIDE SEQUENCE [LARGE SCALE GENOMIC DNA]</scope>
    <source>
        <strain evidence="7 8">B-31</strain>
    </source>
</reference>
<dbReference type="InterPro" id="IPR007014">
    <property type="entry name" value="FUN14"/>
</dbReference>
<dbReference type="AlphaFoldDB" id="W7T8C1"/>
<evidence type="ECO:0000313" key="7">
    <source>
        <dbReference type="EMBL" id="EWM23280.1"/>
    </source>
</evidence>
<dbReference type="PANTHER" id="PTHR21346">
    <property type="entry name" value="FUN14 DOMAIN CONTAINING"/>
    <property type="match status" value="1"/>
</dbReference>
<proteinExistence type="inferred from homology"/>
<evidence type="ECO:0000256" key="4">
    <source>
        <dbReference type="ARBA" id="ARBA00022989"/>
    </source>
</evidence>
<dbReference type="InterPro" id="IPR018247">
    <property type="entry name" value="EF_Hand_1_Ca_BS"/>
</dbReference>
<evidence type="ECO:0000256" key="5">
    <source>
        <dbReference type="ARBA" id="ARBA00023136"/>
    </source>
</evidence>
<evidence type="ECO:0000256" key="1">
    <source>
        <dbReference type="ARBA" id="ARBA00004370"/>
    </source>
</evidence>
<evidence type="ECO:0000256" key="6">
    <source>
        <dbReference type="SAM" id="MobiDB-lite"/>
    </source>
</evidence>
<evidence type="ECO:0000256" key="2">
    <source>
        <dbReference type="ARBA" id="ARBA00009160"/>
    </source>
</evidence>
<dbReference type="Pfam" id="PF04930">
    <property type="entry name" value="FUN14"/>
    <property type="match status" value="1"/>
</dbReference>
<dbReference type="EMBL" id="AZIL01001693">
    <property type="protein sequence ID" value="EWM23280.1"/>
    <property type="molecule type" value="Genomic_DNA"/>
</dbReference>
<keyword evidence="5" id="KW-0472">Membrane</keyword>
<comment type="subcellular location">
    <subcellularLocation>
        <location evidence="1">Membrane</location>
    </subcellularLocation>
</comment>
<gene>
    <name evidence="7" type="ORF">Naga_100181g3</name>
</gene>
<accession>W7T8C1</accession>
<protein>
    <submittedName>
        <fullName evidence="7">Fun14 family protein</fullName>
    </submittedName>
</protein>
<feature type="region of interest" description="Disordered" evidence="6">
    <location>
        <begin position="68"/>
        <end position="87"/>
    </location>
</feature>
<dbReference type="OrthoDB" id="163794at2759"/>
<comment type="caution">
    <text evidence="7">The sequence shown here is derived from an EMBL/GenBank/DDBJ whole genome shotgun (WGS) entry which is preliminary data.</text>
</comment>
<dbReference type="PANTHER" id="PTHR21346:SF10">
    <property type="entry name" value="TRANSMEMBRANE PROTEIN"/>
    <property type="match status" value="1"/>
</dbReference>
<dbReference type="Proteomes" id="UP000019335">
    <property type="component" value="Chromosome 17"/>
</dbReference>
<sequence>MLRPCSLSHPGPTSLVQNHLLPQTCSRPTRLTLTSTKRVLTLRRGSRFLAFLSFVASTTQDLRRLSSSSYCSPASRRRPLPSFPSTHLRKEEYNTRRKDSGDGDDFIPKALGSIGGEITFNGALGFGAGYTLKKIGKMAAIFLGVAFIASQSLGRMGYVEVNWKKIEGEVLKFLDLDGDDKLTVKDVALYWDKMKRVLMHNLPSTATFTAMFVLGLQKG</sequence>
<dbReference type="GO" id="GO:0016020">
    <property type="term" value="C:membrane"/>
    <property type="evidence" value="ECO:0007669"/>
    <property type="project" value="UniProtKB-SubCell"/>
</dbReference>
<keyword evidence="8" id="KW-1185">Reference proteome</keyword>
<keyword evidence="4" id="KW-1133">Transmembrane helix</keyword>
<evidence type="ECO:0000256" key="3">
    <source>
        <dbReference type="ARBA" id="ARBA00022692"/>
    </source>
</evidence>
<keyword evidence="3" id="KW-0812">Transmembrane</keyword>
<dbReference type="PROSITE" id="PS00018">
    <property type="entry name" value="EF_HAND_1"/>
    <property type="match status" value="1"/>
</dbReference>
<evidence type="ECO:0000313" key="8">
    <source>
        <dbReference type="Proteomes" id="UP000019335"/>
    </source>
</evidence>
<comment type="similarity">
    <text evidence="2">Belongs to the FUN14 family.</text>
</comment>